<dbReference type="PANTHER" id="PTHR30290">
    <property type="entry name" value="PERIPLASMIC BINDING COMPONENT OF ABC TRANSPORTER"/>
    <property type="match status" value="1"/>
</dbReference>
<dbReference type="InterPro" id="IPR030678">
    <property type="entry name" value="Peptide/Ni-bd"/>
</dbReference>
<dbReference type="FunFam" id="3.10.105.10:FF:000001">
    <property type="entry name" value="Oligopeptide ABC transporter, oligopeptide-binding protein"/>
    <property type="match status" value="1"/>
</dbReference>
<name>D3VK63_XENNA</name>
<dbReference type="PROSITE" id="PS01040">
    <property type="entry name" value="SBP_BACTERIAL_5"/>
    <property type="match status" value="1"/>
</dbReference>
<dbReference type="KEGG" id="xne:XNC1_0744"/>
<evidence type="ECO:0000259" key="5">
    <source>
        <dbReference type="Pfam" id="PF00496"/>
    </source>
</evidence>
<keyword evidence="4" id="KW-0732">Signal</keyword>
<accession>D3VK63</accession>
<dbReference type="AlphaFoldDB" id="D3VK63"/>
<evidence type="ECO:0000313" key="6">
    <source>
        <dbReference type="EMBL" id="CBJ88815.1"/>
    </source>
</evidence>
<dbReference type="Gene3D" id="3.90.76.10">
    <property type="entry name" value="Dipeptide-binding Protein, Domain 1"/>
    <property type="match status" value="1"/>
</dbReference>
<dbReference type="GO" id="GO:0043190">
    <property type="term" value="C:ATP-binding cassette (ABC) transporter complex"/>
    <property type="evidence" value="ECO:0007669"/>
    <property type="project" value="InterPro"/>
</dbReference>
<comment type="similarity">
    <text evidence="2">Belongs to the bacterial solute-binding protein 5 family.</text>
</comment>
<evidence type="ECO:0000313" key="7">
    <source>
        <dbReference type="Proteomes" id="UP000008075"/>
    </source>
</evidence>
<dbReference type="Gene3D" id="3.10.105.10">
    <property type="entry name" value="Dipeptide-binding Protein, Domain 3"/>
    <property type="match status" value="1"/>
</dbReference>
<feature type="domain" description="Solute-binding protein family 5" evidence="5">
    <location>
        <begin position="93"/>
        <end position="471"/>
    </location>
</feature>
<keyword evidence="3" id="KW-0813">Transport</keyword>
<dbReference type="GO" id="GO:0015833">
    <property type="term" value="P:peptide transport"/>
    <property type="evidence" value="ECO:0007669"/>
    <property type="project" value="TreeGrafter"/>
</dbReference>
<dbReference type="CDD" id="cd08504">
    <property type="entry name" value="PBP2_OppA"/>
    <property type="match status" value="1"/>
</dbReference>
<dbReference type="Pfam" id="PF00496">
    <property type="entry name" value="SBP_bac_5"/>
    <property type="match status" value="1"/>
</dbReference>
<dbReference type="InterPro" id="IPR000914">
    <property type="entry name" value="SBP_5_dom"/>
</dbReference>
<dbReference type="Proteomes" id="UP000008075">
    <property type="component" value="Chromosome"/>
</dbReference>
<reference evidence="6 7" key="1">
    <citation type="journal article" date="2011" name="PLoS ONE">
        <title>The entomopathogenic bacterial endosymbionts xenorhabdus and photorhabdus: convergent lifestyles from divergent genomes.</title>
        <authorList>
            <person name="Chaston J.M."/>
            <person name="Suen G."/>
            <person name="Tucker S.L."/>
            <person name="Andersen A.W."/>
            <person name="Bhasin A."/>
            <person name="Bode E."/>
            <person name="Bode H.B."/>
            <person name="Brachmann A.O."/>
            <person name="Cowles C.E."/>
            <person name="Cowles K.N."/>
            <person name="Darby C."/>
            <person name="de Leon L."/>
            <person name="Drace K."/>
            <person name="Du Z."/>
            <person name="Givaudan A."/>
            <person name="Herbert Tran E.E."/>
            <person name="Jewell K.A."/>
            <person name="Knack J.J."/>
            <person name="Krasomil-Osterfeld K.C."/>
            <person name="Kukor R."/>
            <person name="Lanois A."/>
            <person name="Latreille P."/>
            <person name="Leimgruber N.K."/>
            <person name="Lipke C.M."/>
            <person name="Liu R."/>
            <person name="Lu X."/>
            <person name="Martens E.C."/>
            <person name="Marri P.R."/>
            <person name="Medigue C."/>
            <person name="Menard M.L."/>
            <person name="Miller N.M."/>
            <person name="Morales-Soto N."/>
            <person name="Norton S."/>
            <person name="Ogier J.C."/>
            <person name="Orchard S.S."/>
            <person name="Park D."/>
            <person name="Park Y."/>
            <person name="Qurollo B.A."/>
            <person name="Sugar D.R."/>
            <person name="Richards G.R."/>
            <person name="Rouy Z."/>
            <person name="Slominski B."/>
            <person name="Slominski K."/>
            <person name="Snyder H."/>
            <person name="Tjaden B.C."/>
            <person name="van der Hoeven R."/>
            <person name="Welch R.D."/>
            <person name="Wheeler C."/>
            <person name="Xiang B."/>
            <person name="Barbazuk B."/>
            <person name="Gaudriault S."/>
            <person name="Goodner B."/>
            <person name="Slater S.C."/>
            <person name="Forst S."/>
            <person name="Goldman B.S."/>
            <person name="Goodrich-Blair H."/>
        </authorList>
    </citation>
    <scope>NUCLEOTIDE SEQUENCE [LARGE SCALE GENOMIC DNA]</scope>
    <source>
        <strain evidence="7">ATCC 19061 / DSM 3370 / CCUG 14189 / LMG 1036 / NCIMB 9965 / AN6</strain>
    </source>
</reference>
<organism evidence="6 7">
    <name type="scientific">Xenorhabdus nematophila (strain ATCC 19061 / DSM 3370 / CCUG 14189 / LMG 1036 / NCIMB 9965 / AN6)</name>
    <dbReference type="NCBI Taxonomy" id="406817"/>
    <lineage>
        <taxon>Bacteria</taxon>
        <taxon>Pseudomonadati</taxon>
        <taxon>Pseudomonadota</taxon>
        <taxon>Gammaproteobacteria</taxon>
        <taxon>Enterobacterales</taxon>
        <taxon>Morganellaceae</taxon>
        <taxon>Xenorhabdus</taxon>
    </lineage>
</organism>
<dbReference type="FunFam" id="3.90.76.10:FF:000001">
    <property type="entry name" value="Oligopeptide ABC transporter substrate-binding protein"/>
    <property type="match status" value="1"/>
</dbReference>
<dbReference type="GO" id="GO:0030288">
    <property type="term" value="C:outer membrane-bounded periplasmic space"/>
    <property type="evidence" value="ECO:0007669"/>
    <property type="project" value="TreeGrafter"/>
</dbReference>
<dbReference type="Gene3D" id="3.40.190.10">
    <property type="entry name" value="Periplasmic binding protein-like II"/>
    <property type="match status" value="1"/>
</dbReference>
<comment type="subcellular location">
    <subcellularLocation>
        <location evidence="1">Cell envelope</location>
    </subcellularLocation>
</comment>
<dbReference type="PANTHER" id="PTHR30290:SF10">
    <property type="entry name" value="PERIPLASMIC OLIGOPEPTIDE-BINDING PROTEIN-RELATED"/>
    <property type="match status" value="1"/>
</dbReference>
<dbReference type="PIRSF" id="PIRSF002741">
    <property type="entry name" value="MppA"/>
    <property type="match status" value="1"/>
</dbReference>
<dbReference type="SUPFAM" id="SSF53850">
    <property type="entry name" value="Periplasmic binding protein-like II"/>
    <property type="match status" value="1"/>
</dbReference>
<evidence type="ECO:0000256" key="3">
    <source>
        <dbReference type="ARBA" id="ARBA00022448"/>
    </source>
</evidence>
<dbReference type="InterPro" id="IPR023765">
    <property type="entry name" value="SBP_5_CS"/>
</dbReference>
<sequence length="549" mass="62254">MEIENMKKIMSGLFKNKLTQILTCSMGILLTNITPSYAAVVPPGTQLADKQEIVRNNGTFPASLDVHKVESNVELNIIHDFFDGLVYTDNKGKVIPRLAERWETSDNQTWIFHLRKGVKWSDGTPITAHDVVFSWRRLLDPEIGSPYGSYLGTAHVVNANEIMSGKKKAEELGVKALDNSTLEVKLDKPVAYFLQMLTHPVLVPISEKVVQKQGNKWTHPDTFVGSGAFTLSEWKVNEHVIGVRNTHYWDNTNTVINKVTYLALVSEKSDLNRYLAGEIDITHSIPLDSFASLKKTLGDQVHIDPMLSTYYYAFNTKKPPFDDVRVRKALSLAIDRKVIAEKVLGMGQLPAYHVLPPNIGGITLTPPEFASWTQAQRIQKAEELLNEAGFNEKNPLKFDLLYNTRESHKKLAIAVSSMWKQNLGVQASLQNQEWKVMLDNMHQNKFDVVRYAWTADYNSPMSFLDTFLTGSSHNIPQYSNSDFDQMVIKAGETNDTAYYQKAMDILNHEMPIIPVYYYVINHMIKPYVGGVYVSPMDYISTKDLYIIKH</sequence>
<gene>
    <name evidence="6" type="primary">oppA4</name>
    <name evidence="6" type="ordered locus">XNC1_0744</name>
</gene>
<proteinExistence type="inferred from homology"/>
<evidence type="ECO:0000256" key="1">
    <source>
        <dbReference type="ARBA" id="ARBA00004196"/>
    </source>
</evidence>
<evidence type="ECO:0000256" key="4">
    <source>
        <dbReference type="ARBA" id="ARBA00022729"/>
    </source>
</evidence>
<dbReference type="HOGENOM" id="CLU_017028_0_3_6"/>
<dbReference type="eggNOG" id="COG4166">
    <property type="taxonomic scope" value="Bacteria"/>
</dbReference>
<dbReference type="InterPro" id="IPR039424">
    <property type="entry name" value="SBP_5"/>
</dbReference>
<dbReference type="EMBL" id="FN667742">
    <property type="protein sequence ID" value="CBJ88815.1"/>
    <property type="molecule type" value="Genomic_DNA"/>
</dbReference>
<dbReference type="GO" id="GO:1904680">
    <property type="term" value="F:peptide transmembrane transporter activity"/>
    <property type="evidence" value="ECO:0007669"/>
    <property type="project" value="TreeGrafter"/>
</dbReference>
<protein>
    <submittedName>
        <fullName evidence="6">Oligopeptide transport protein (ABC superfamily, peri_bind)</fullName>
    </submittedName>
</protein>
<dbReference type="STRING" id="406817.XNC1_0744"/>
<evidence type="ECO:0000256" key="2">
    <source>
        <dbReference type="ARBA" id="ARBA00005695"/>
    </source>
</evidence>
<keyword evidence="7" id="KW-1185">Reference proteome</keyword>